<keyword evidence="2" id="KW-1185">Reference proteome</keyword>
<proteinExistence type="predicted"/>
<accession>A0A9W8P7P4</accession>
<gene>
    <name evidence="1" type="ORF">DFH05DRAFT_1520222</name>
</gene>
<dbReference type="EMBL" id="JANVFU010000002">
    <property type="protein sequence ID" value="KAJ3748627.1"/>
    <property type="molecule type" value="Genomic_DNA"/>
</dbReference>
<sequence>MATLTTTLTATSRARRFSLSLISAKPSPLLNLPAELVLDILESVLLEIKPSALSIISKVISRFVDIIIYRTVVLHSKESLTLFHRTTLSRSPAFFASHVKKLVVSYQPHNEVNYFRAQRVIAVCGGIRSLVLPMWFGTDCLASVMEGRTDGGLSEIIIQSPDGMIAPFECLHKNSQLADTISDSITHLRICEPGGGWTSPKEILHPFGALRNLTHLQLSRRANANSDNDLKFQEQVRSILQTRPALFVLAVVFYPQLWVADEDVRESDIWAMMREVAEQDGRLLLVQGKNDDWENQWRSTNSDAGRRFWAELLK</sequence>
<evidence type="ECO:0000313" key="2">
    <source>
        <dbReference type="Proteomes" id="UP001142393"/>
    </source>
</evidence>
<protein>
    <submittedName>
        <fullName evidence="1">Uncharacterized protein</fullName>
    </submittedName>
</protein>
<dbReference type="Proteomes" id="UP001142393">
    <property type="component" value="Unassembled WGS sequence"/>
</dbReference>
<name>A0A9W8P7P4_9AGAR</name>
<organism evidence="1 2">
    <name type="scientific">Lentinula detonsa</name>
    <dbReference type="NCBI Taxonomy" id="2804962"/>
    <lineage>
        <taxon>Eukaryota</taxon>
        <taxon>Fungi</taxon>
        <taxon>Dikarya</taxon>
        <taxon>Basidiomycota</taxon>
        <taxon>Agaricomycotina</taxon>
        <taxon>Agaricomycetes</taxon>
        <taxon>Agaricomycetidae</taxon>
        <taxon>Agaricales</taxon>
        <taxon>Marasmiineae</taxon>
        <taxon>Omphalotaceae</taxon>
        <taxon>Lentinula</taxon>
    </lineage>
</organism>
<comment type="caution">
    <text evidence="1">The sequence shown here is derived from an EMBL/GenBank/DDBJ whole genome shotgun (WGS) entry which is preliminary data.</text>
</comment>
<dbReference type="AlphaFoldDB" id="A0A9W8P7P4"/>
<evidence type="ECO:0000313" key="1">
    <source>
        <dbReference type="EMBL" id="KAJ3748627.1"/>
    </source>
</evidence>
<reference evidence="1 2" key="1">
    <citation type="journal article" date="2023" name="Proc. Natl. Acad. Sci. U.S.A.">
        <title>A global phylogenomic analysis of the shiitake genus Lentinula.</title>
        <authorList>
            <person name="Sierra-Patev S."/>
            <person name="Min B."/>
            <person name="Naranjo-Ortiz M."/>
            <person name="Looney B."/>
            <person name="Konkel Z."/>
            <person name="Slot J.C."/>
            <person name="Sakamoto Y."/>
            <person name="Steenwyk J.L."/>
            <person name="Rokas A."/>
            <person name="Carro J."/>
            <person name="Camarero S."/>
            <person name="Ferreira P."/>
            <person name="Molpeceres G."/>
            <person name="Ruiz-Duenas F.J."/>
            <person name="Serrano A."/>
            <person name="Henrissat B."/>
            <person name="Drula E."/>
            <person name="Hughes K.W."/>
            <person name="Mata J.L."/>
            <person name="Ishikawa N.K."/>
            <person name="Vargas-Isla R."/>
            <person name="Ushijima S."/>
            <person name="Smith C.A."/>
            <person name="Donoghue J."/>
            <person name="Ahrendt S."/>
            <person name="Andreopoulos W."/>
            <person name="He G."/>
            <person name="LaButti K."/>
            <person name="Lipzen A."/>
            <person name="Ng V."/>
            <person name="Riley R."/>
            <person name="Sandor L."/>
            <person name="Barry K."/>
            <person name="Martinez A.T."/>
            <person name="Xiao Y."/>
            <person name="Gibbons J.G."/>
            <person name="Terashima K."/>
            <person name="Grigoriev I.V."/>
            <person name="Hibbett D."/>
        </authorList>
    </citation>
    <scope>NUCLEOTIDE SEQUENCE [LARGE SCALE GENOMIC DNA]</scope>
    <source>
        <strain evidence="1 2">TFB7810</strain>
    </source>
</reference>